<gene>
    <name evidence="7" type="ORF">DMA12_48035</name>
</gene>
<dbReference type="SUPFAM" id="SSF81296">
    <property type="entry name" value="E set domains"/>
    <property type="match status" value="1"/>
</dbReference>
<evidence type="ECO:0000313" key="7">
    <source>
        <dbReference type="EMBL" id="RSM34513.1"/>
    </source>
</evidence>
<evidence type="ECO:0000313" key="8">
    <source>
        <dbReference type="Proteomes" id="UP000286716"/>
    </source>
</evidence>
<keyword evidence="8" id="KW-1185">Reference proteome</keyword>
<dbReference type="InterPro" id="IPR008928">
    <property type="entry name" value="6-hairpin_glycosidase_sf"/>
</dbReference>
<dbReference type="AlphaFoldDB" id="A0A428VUK9"/>
<feature type="domain" description="Glycoside hydrolase family 9" evidence="5">
    <location>
        <begin position="242"/>
        <end position="363"/>
    </location>
</feature>
<name>A0A428VUK9_AMYBA</name>
<dbReference type="InterPro" id="IPR012341">
    <property type="entry name" value="6hp_glycosidase-like_sf"/>
</dbReference>
<keyword evidence="3" id="KW-0624">Polysaccharide degradation</keyword>
<dbReference type="Gene3D" id="2.60.40.10">
    <property type="entry name" value="Immunoglobulins"/>
    <property type="match status" value="1"/>
</dbReference>
<feature type="compositionally biased region" description="Low complexity" evidence="4">
    <location>
        <begin position="1"/>
        <end position="22"/>
    </location>
</feature>
<dbReference type="GO" id="GO:0000272">
    <property type="term" value="P:polysaccharide catabolic process"/>
    <property type="evidence" value="ECO:0007669"/>
    <property type="project" value="UniProtKB-KW"/>
</dbReference>
<dbReference type="Gene3D" id="1.50.10.10">
    <property type="match status" value="1"/>
</dbReference>
<sequence length="372" mass="38740">MAGPRWWSRSPTGGSGSGTTAPGWPPRTGSGCSSAPSPATAGVPVSGSPSCAGWPSCTAVRHGCSRPTAAERWRSWSCPCTPSHDLLIEVLPPSGHVQARAVRHRVLLVACATACEAGTAAPPPPTGFVRVDQIGYRTGEAKQAFLMSPSGDTSFRVVDESGRTVLTGVAGPPTGSWNTEFATIRAMDFSAVKTPGTYRILSGAAAPSPVFRIGSAAAYRDPFRAGADYLGFDAVPHTFGLATTALLHQQTTKADTYAAFGTRQRNWALGANAWGASFVIGAGSVSPRCPEHQVANLTGGQLTGAAVNGPNSADRFAELNRFPTMRPCVTEGFTRFDGHGARFVDDVGAWQSVEPADDFTATALLTFALASR</sequence>
<dbReference type="Pfam" id="PF00759">
    <property type="entry name" value="Glyco_hydro_9"/>
    <property type="match status" value="1"/>
</dbReference>
<dbReference type="GO" id="GO:0008810">
    <property type="term" value="F:cellulase activity"/>
    <property type="evidence" value="ECO:0007669"/>
    <property type="project" value="InterPro"/>
</dbReference>
<dbReference type="OrthoDB" id="9808897at2"/>
<dbReference type="InterPro" id="IPR004197">
    <property type="entry name" value="Cellulase_Ig-like"/>
</dbReference>
<feature type="region of interest" description="Disordered" evidence="4">
    <location>
        <begin position="1"/>
        <end position="45"/>
    </location>
</feature>
<dbReference type="Proteomes" id="UP000286716">
    <property type="component" value="Unassembled WGS sequence"/>
</dbReference>
<dbReference type="CDD" id="cd02850">
    <property type="entry name" value="E_set_Cellulase_N"/>
    <property type="match status" value="1"/>
</dbReference>
<evidence type="ECO:0000259" key="5">
    <source>
        <dbReference type="Pfam" id="PF00759"/>
    </source>
</evidence>
<comment type="caution">
    <text evidence="7">The sequence shown here is derived from an EMBL/GenBank/DDBJ whole genome shotgun (WGS) entry which is preliminary data.</text>
</comment>
<accession>A0A428VUK9</accession>
<evidence type="ECO:0000256" key="2">
    <source>
        <dbReference type="ARBA" id="ARBA00023277"/>
    </source>
</evidence>
<dbReference type="InterPro" id="IPR013783">
    <property type="entry name" value="Ig-like_fold"/>
</dbReference>
<evidence type="ECO:0000259" key="6">
    <source>
        <dbReference type="Pfam" id="PF02927"/>
    </source>
</evidence>
<dbReference type="InterPro" id="IPR014756">
    <property type="entry name" value="Ig_E-set"/>
</dbReference>
<evidence type="ECO:0000256" key="1">
    <source>
        <dbReference type="ARBA" id="ARBA00007072"/>
    </source>
</evidence>
<evidence type="ECO:0000256" key="4">
    <source>
        <dbReference type="SAM" id="MobiDB-lite"/>
    </source>
</evidence>
<protein>
    <submittedName>
        <fullName evidence="7">Uncharacterized protein</fullName>
    </submittedName>
</protein>
<keyword evidence="2" id="KW-0119">Carbohydrate metabolism</keyword>
<evidence type="ECO:0000256" key="3">
    <source>
        <dbReference type="ARBA" id="ARBA00023326"/>
    </source>
</evidence>
<reference evidence="7 8" key="1">
    <citation type="submission" date="2018-05" db="EMBL/GenBank/DDBJ databases">
        <title>Evolution of GPA BGCs.</title>
        <authorList>
            <person name="Waglechner N."/>
            <person name="Wright G.D."/>
        </authorList>
    </citation>
    <scope>NUCLEOTIDE SEQUENCE [LARGE SCALE GENOMIC DNA]</scope>
    <source>
        <strain evidence="7 8">DSM 5908</strain>
    </source>
</reference>
<organism evidence="7 8">
    <name type="scientific">Amycolatopsis balhimycina DSM 5908</name>
    <dbReference type="NCBI Taxonomy" id="1081091"/>
    <lineage>
        <taxon>Bacteria</taxon>
        <taxon>Bacillati</taxon>
        <taxon>Actinomycetota</taxon>
        <taxon>Actinomycetes</taxon>
        <taxon>Pseudonocardiales</taxon>
        <taxon>Pseudonocardiaceae</taxon>
        <taxon>Amycolatopsis</taxon>
    </lineage>
</organism>
<proteinExistence type="inferred from homology"/>
<dbReference type="Pfam" id="PF02927">
    <property type="entry name" value="CelD_N"/>
    <property type="match status" value="1"/>
</dbReference>
<feature type="domain" description="Cellulase Ig-like" evidence="6">
    <location>
        <begin position="129"/>
        <end position="201"/>
    </location>
</feature>
<dbReference type="EMBL" id="QHHU01000142">
    <property type="protein sequence ID" value="RSM34513.1"/>
    <property type="molecule type" value="Genomic_DNA"/>
</dbReference>
<comment type="similarity">
    <text evidence="1">Belongs to the glycosyl hydrolase 9 (cellulase E) family.</text>
</comment>
<dbReference type="SUPFAM" id="SSF48208">
    <property type="entry name" value="Six-hairpin glycosidases"/>
    <property type="match status" value="1"/>
</dbReference>
<dbReference type="InterPro" id="IPR001701">
    <property type="entry name" value="Glyco_hydro_9"/>
</dbReference>